<name>A0AA97EJK8_9FLAO</name>
<dbReference type="RefSeq" id="WP_316982372.1">
    <property type="nucleotide sequence ID" value="NZ_CP136521.1"/>
</dbReference>
<dbReference type="GO" id="GO:0004553">
    <property type="term" value="F:hydrolase activity, hydrolyzing O-glycosyl compounds"/>
    <property type="evidence" value="ECO:0007669"/>
    <property type="project" value="UniProtKB-ARBA"/>
</dbReference>
<gene>
    <name evidence="10" type="ORF">RNZ46_11665</name>
</gene>
<feature type="chain" id="PRO_5041639328" evidence="8">
    <location>
        <begin position="27"/>
        <end position="1920"/>
    </location>
</feature>
<dbReference type="NCBIfam" id="TIGR04183">
    <property type="entry name" value="Por_Secre_tail"/>
    <property type="match status" value="1"/>
</dbReference>
<keyword evidence="11" id="KW-1185">Reference proteome</keyword>
<dbReference type="InterPro" id="IPR045474">
    <property type="entry name" value="GEVED"/>
</dbReference>
<dbReference type="InterPro" id="IPR026444">
    <property type="entry name" value="Secre_tail"/>
</dbReference>
<reference evidence="11" key="1">
    <citation type="submission" date="2024-06" db="EMBL/GenBank/DDBJ databases">
        <title>Hwangdonia haimaensis gen. nov., sp. nov., a member of the family Flavobacteriaceae isolated from the haima cold seep.</title>
        <authorList>
            <person name="Li J."/>
        </authorList>
    </citation>
    <scope>NUCLEOTIDE SEQUENCE [LARGE SCALE GENOMIC DNA]</scope>
    <source>
        <strain evidence="11">SCSIO 19198</strain>
    </source>
</reference>
<dbReference type="InterPro" id="IPR013320">
    <property type="entry name" value="ConA-like_dom_sf"/>
</dbReference>
<proteinExistence type="predicted"/>
<evidence type="ECO:0000256" key="6">
    <source>
        <dbReference type="ARBA" id="ARBA00023157"/>
    </source>
</evidence>
<keyword evidence="4 8" id="KW-0732">Signal</keyword>
<dbReference type="InterPro" id="IPR053879">
    <property type="entry name" value="HYDIN_VesB_CFA65-like_Ig"/>
</dbReference>
<evidence type="ECO:0000259" key="9">
    <source>
        <dbReference type="SMART" id="SM00560"/>
    </source>
</evidence>
<evidence type="ECO:0000313" key="11">
    <source>
        <dbReference type="Proteomes" id="UP001302486"/>
    </source>
</evidence>
<dbReference type="InterPro" id="IPR058515">
    <property type="entry name" value="DUF8202"/>
</dbReference>
<accession>A0AA97EJK8</accession>
<evidence type="ECO:0000256" key="4">
    <source>
        <dbReference type="ARBA" id="ARBA00022729"/>
    </source>
</evidence>
<evidence type="ECO:0000256" key="1">
    <source>
        <dbReference type="ARBA" id="ARBA00004138"/>
    </source>
</evidence>
<keyword evidence="7" id="KW-0966">Cell projection</keyword>
<evidence type="ECO:0000256" key="3">
    <source>
        <dbReference type="ARBA" id="ARBA00022490"/>
    </source>
</evidence>
<comment type="subcellular location">
    <subcellularLocation>
        <location evidence="1">Cell projection</location>
        <location evidence="1">Cilium</location>
    </subcellularLocation>
    <subcellularLocation>
        <location evidence="2">Cytoplasm</location>
    </subcellularLocation>
</comment>
<dbReference type="SMART" id="SM00560">
    <property type="entry name" value="LamGL"/>
    <property type="match status" value="1"/>
</dbReference>
<dbReference type="GO" id="GO:0005975">
    <property type="term" value="P:carbohydrate metabolic process"/>
    <property type="evidence" value="ECO:0007669"/>
    <property type="project" value="UniProtKB-ARBA"/>
</dbReference>
<evidence type="ECO:0000256" key="7">
    <source>
        <dbReference type="ARBA" id="ARBA00023273"/>
    </source>
</evidence>
<dbReference type="KEGG" id="hws:RNZ46_11665"/>
<keyword evidence="3" id="KW-0963">Cytoplasm</keyword>
<dbReference type="Pfam" id="PF20009">
    <property type="entry name" value="GEVED"/>
    <property type="match status" value="1"/>
</dbReference>
<dbReference type="InterPro" id="IPR006558">
    <property type="entry name" value="LamG-like"/>
</dbReference>
<evidence type="ECO:0000256" key="5">
    <source>
        <dbReference type="ARBA" id="ARBA00023069"/>
    </source>
</evidence>
<dbReference type="InterPro" id="IPR013783">
    <property type="entry name" value="Ig-like_fold"/>
</dbReference>
<evidence type="ECO:0000256" key="2">
    <source>
        <dbReference type="ARBA" id="ARBA00004496"/>
    </source>
</evidence>
<protein>
    <submittedName>
        <fullName evidence="10">Choice-of-anchor D domain-containing protein</fullName>
    </submittedName>
</protein>
<dbReference type="Pfam" id="PF22544">
    <property type="entry name" value="HYDIN_VesB_CFA65-like_Ig"/>
    <property type="match status" value="1"/>
</dbReference>
<dbReference type="Pfam" id="PF26628">
    <property type="entry name" value="DUF8202"/>
    <property type="match status" value="1"/>
</dbReference>
<evidence type="ECO:0000256" key="8">
    <source>
        <dbReference type="SAM" id="SignalP"/>
    </source>
</evidence>
<keyword evidence="5" id="KW-0969">Cilium</keyword>
<keyword evidence="6" id="KW-1015">Disulfide bond</keyword>
<feature type="domain" description="LamG-like jellyroll fold" evidence="9">
    <location>
        <begin position="1065"/>
        <end position="1198"/>
    </location>
</feature>
<dbReference type="InterPro" id="IPR017868">
    <property type="entry name" value="Filamin/ABP280_repeat-like"/>
</dbReference>
<dbReference type="Gene3D" id="2.60.120.200">
    <property type="match status" value="1"/>
</dbReference>
<dbReference type="EMBL" id="CP136521">
    <property type="protein sequence ID" value="WOD42644.1"/>
    <property type="molecule type" value="Genomic_DNA"/>
</dbReference>
<dbReference type="PROSITE" id="PS50194">
    <property type="entry name" value="FILAMIN_REPEAT"/>
    <property type="match status" value="2"/>
</dbReference>
<dbReference type="SUPFAM" id="SSF49899">
    <property type="entry name" value="Concanavalin A-like lectins/glucanases"/>
    <property type="match status" value="1"/>
</dbReference>
<dbReference type="PANTHER" id="PTHR42535">
    <property type="entry name" value="OOKINETE PROTEIN, PUTATIVE-RELATED"/>
    <property type="match status" value="1"/>
</dbReference>
<sequence>MKRIILSKCKHAFIIMFLFTTSFSYSQYCSSNGNSTSDEYIGRVQLSAIDNSSGVGTTSMGYSNFTAISTNLNTSTSYTITITPTWTGTIYSEGYSVWIDYNQDNDFTDSGEQVWTRSATTNTPVSGSFTVPATALAGNTRMRVSMKYNGIPTSCESFNYGEVEDYTVNIIGPSIPEINIIGNTNPVPHDATLSNTPSTTNDTDFGNVDVSFGTNANTFTIQNTGTGTLNLTGSPLVVIGGANPGDFAVTANPSTSVASSGNTTFTITFNPTVSGLRTATVSIANDDADENPYTFNIQGTGTTTLQEIDIMGNGNSVPHDATLTDIPTTTNDTDFGNVDVSFGTNANTFTIQNTGTGTLNLTGSPLVVIGGANPGDFAVTANPSASVASSGNTTFTITFNPTVSGLRTATVSIANDDADENPYTFNIQGTGTTTLQEIDIMGNGNSVPHDATLTDIPTTTNDTDFGNVNIAGSTNANTFTIYNLGTLANLNLTGSPLVQIGGADAADFTVTTAPSTPIASSSSTTFTITFDPTTVGIKNAWVSIANNDSTDSENPYTFNIRGTGVLVQAPGGVDADLELWLKGNDGLGYTDGQSVSVWSDQGNASDATVNTVGQEPTYYDNATQNINFNPVVNFDNLSTVSDSSYDYTQLPQEYLEGTSGFYSNEIFMVVIPNVTVDSSFGSMDIFCSDSNPSSQQNDGTGIGFGAYSQRFSGEVYCYARALSSGLNSGFGVAETGATTYTNAGIINTRHNVAANGQELYYNALDKVNTTSDAAAWGTITDGKFWIGRSEGWRASLDGRVAEIITYSSRKNDADLTQERNRIQSYLAIKYGITLGVNGTSQDYVDSDGNVIWDQSANSGYNYDIAGIGRDDKSELNQKQSSSIHNNTDIDGPIEGILTIGLSDIYTTNNLNTSTFANDKEFLTWGNNGVDLNLAASVINVDMSAGIGGLSTPVTFTGMQRIWKVVENGGDIPSCKVRIPQNAIRNITPPGSYLMFISNTPVFDPTADYRVLTPDGSGNLETDYDFDGIKYITFGYAPQVIVERSVYFDGLVDYIDVEDYLDLNTTEFTISAWIKRDTGTTNASIVSKRDAANTEGYDFRINGSGQFEFSLNGGTATITSSVAIPENEWHQVAVIYNSGTATLYIDGVADTSASSLPAPVATTQSFIIAAADGYDPDTTDFFAGNIDEVRIWDVALTQNQLRYIMNQEIIDAAIVPTPTLIKGDIIPTTITNNEIAPIPWASLAGYYPMSVYTYTNTNDMSGNNHQGALRNLDTVDYQTAPFPYESQAAGSWDADATWLNNTVQTLPNALSIVDGTTPIDWNIVEINNDVYLGASPTGARSRDCTVEGLIINSGNLQVNGNTATNDGIALTVSHYLKLDGSIDLEGESQLIQTDGSDLDPTSSGTLERDQQGTSNTYLYNYWCSPVGVSNATTNNNSYTLQDVITNVGFISSGYNGTASPVRNADYWIWKYANLTGDEYSLWQHIRSTGTLNTGEGFTMKGPGTATPDQNYILQGKPNNGDFTLTIGAGNEYLVGNPYPSAMDADEFIRDNISATDGGNVGNTDNVINGALYFWDHFANNTHALAEYEGGYATYTLMGGAVAISNDTRINASGQTGSKTPQRYIPVGQGFFVSSIADASLVGAPNDPGITQPVVGGTIQFKNSQRAFMKEGAAQSLFVKNGSKTKTTAKNQNNDTRQKIRLMFESPDGYHRQLLVGVDDNASNNFDLGYDALLNESNKEDMYWQFNNAKLIIQAVNNFNEDQELPLGITTHKDGLATIRIDVLENIKTETNIYLHDKDLNIYHNLKDGHYQVYLTRGEYSNRFQITFKDDTSKALGTDDFENANLDVYFSNEKESFIIHNPDLKYIESVTVYNILGQSIYSFNSKSQENYIAHKTKSIRTGVYIVKMKTDQGVISKKILIK</sequence>
<dbReference type="Pfam" id="PF13385">
    <property type="entry name" value="Laminin_G_3"/>
    <property type="match status" value="1"/>
</dbReference>
<dbReference type="PANTHER" id="PTHR42535:SF2">
    <property type="entry name" value="CHROMOSOME UNDETERMINED SCAFFOLD_146, WHOLE GENOME SHOTGUN SEQUENCE"/>
    <property type="match status" value="1"/>
</dbReference>
<dbReference type="Gene3D" id="2.60.40.10">
    <property type="entry name" value="Immunoglobulins"/>
    <property type="match status" value="3"/>
</dbReference>
<dbReference type="NCBIfam" id="NF012200">
    <property type="entry name" value="choice_anch_D"/>
    <property type="match status" value="3"/>
</dbReference>
<evidence type="ECO:0000313" key="10">
    <source>
        <dbReference type="EMBL" id="WOD42644.1"/>
    </source>
</evidence>
<feature type="signal peptide" evidence="8">
    <location>
        <begin position="1"/>
        <end position="26"/>
    </location>
</feature>
<organism evidence="10 11">
    <name type="scientific">Hwangdonia lutea</name>
    <dbReference type="NCBI Taxonomy" id="3075823"/>
    <lineage>
        <taxon>Bacteria</taxon>
        <taxon>Pseudomonadati</taxon>
        <taxon>Bacteroidota</taxon>
        <taxon>Flavobacteriia</taxon>
        <taxon>Flavobacteriales</taxon>
        <taxon>Flavobacteriaceae</taxon>
        <taxon>Hwangdonia</taxon>
    </lineage>
</organism>
<dbReference type="Proteomes" id="UP001302486">
    <property type="component" value="Chromosome"/>
</dbReference>